<dbReference type="PANTHER" id="PTHR43791:SF91">
    <property type="entry name" value="MAJOR FACILITATOR SUPERFAMILY (MFS) PROFILE DOMAIN-CONTAINING PROTEIN-RELATED"/>
    <property type="match status" value="1"/>
</dbReference>
<feature type="domain" description="Major facilitator superfamily (MFS) profile" evidence="7">
    <location>
        <begin position="52"/>
        <end position="463"/>
    </location>
</feature>
<evidence type="ECO:0000256" key="4">
    <source>
        <dbReference type="ARBA" id="ARBA00022989"/>
    </source>
</evidence>
<feature type="transmembrane region" description="Helical" evidence="6">
    <location>
        <begin position="148"/>
        <end position="167"/>
    </location>
</feature>
<comment type="subcellular location">
    <subcellularLocation>
        <location evidence="1">Membrane</location>
        <topology evidence="1">Multi-pass membrane protein</topology>
    </subcellularLocation>
</comment>
<dbReference type="InterPro" id="IPR020846">
    <property type="entry name" value="MFS_dom"/>
</dbReference>
<sequence>MDDKPRSSLDEEQKLDTPSGVDVAALDARSIDLTHIDVQAEKALVRKIDRHVVPVVMIAYLLSFLDRTNIGNAKLFGLERDLGLVGSQYNIAVAVLFVPYVLVEVPSNLLLKRFTPSRWLATLAFLWGIVSTLMGIVQSFGGLVACRLILGLLEGGLFPGLTVYLTLFYTKQELALRIGYLFVSSALAGACGGLLAYGIGFLDGTRGMSGWRWVFILEGIPTALFGIAMWFLLADEPQTAWFLKAEERTMLVARLQRQTGYHQELDRADAIKAFKDWKVWLFAAGQFGVNSMLYSYSVFLPSIVSGLGTWTKPQSQALTVPCYVLGAAGYLIVARLSDAHQLRGPYQIGAASLCIIGYGISMAPASSAVHYFATFLISLGLFIAVGIPLAWLPSNTPRYGKRTTASAIQIMVCNCSGIVSPFLYPASDAPRYIMGYSVSIALLAYGIGIYGFLSFYYDRMNKRRAAGKEDHKVAGMTDAEINALGDESPRFVYTI</sequence>
<keyword evidence="4 6" id="KW-1133">Transmembrane helix</keyword>
<feature type="transmembrane region" description="Helical" evidence="6">
    <location>
        <begin position="123"/>
        <end position="142"/>
    </location>
</feature>
<dbReference type="Proteomes" id="UP001583186">
    <property type="component" value="Unassembled WGS sequence"/>
</dbReference>
<feature type="transmembrane region" description="Helical" evidence="6">
    <location>
        <begin position="371"/>
        <end position="392"/>
    </location>
</feature>
<feature type="transmembrane region" description="Helical" evidence="6">
    <location>
        <begin position="211"/>
        <end position="234"/>
    </location>
</feature>
<feature type="transmembrane region" description="Helical" evidence="6">
    <location>
        <begin position="179"/>
        <end position="199"/>
    </location>
</feature>
<dbReference type="EMBL" id="JAWCUI010000014">
    <property type="protein sequence ID" value="KAL1898849.1"/>
    <property type="molecule type" value="Genomic_DNA"/>
</dbReference>
<evidence type="ECO:0000256" key="1">
    <source>
        <dbReference type="ARBA" id="ARBA00004141"/>
    </source>
</evidence>
<dbReference type="InterPro" id="IPR036259">
    <property type="entry name" value="MFS_trans_sf"/>
</dbReference>
<evidence type="ECO:0000259" key="7">
    <source>
        <dbReference type="PROSITE" id="PS50850"/>
    </source>
</evidence>
<feature type="transmembrane region" description="Helical" evidence="6">
    <location>
        <begin position="52"/>
        <end position="70"/>
    </location>
</feature>
<keyword evidence="2" id="KW-0813">Transport</keyword>
<evidence type="ECO:0000313" key="9">
    <source>
        <dbReference type="Proteomes" id="UP001583186"/>
    </source>
</evidence>
<dbReference type="Gene3D" id="1.20.1250.20">
    <property type="entry name" value="MFS general substrate transporter like domains"/>
    <property type="match status" value="2"/>
</dbReference>
<dbReference type="PROSITE" id="PS50850">
    <property type="entry name" value="MFS"/>
    <property type="match status" value="1"/>
</dbReference>
<protein>
    <recommendedName>
        <fullName evidence="7">Major facilitator superfamily (MFS) profile domain-containing protein</fullName>
    </recommendedName>
</protein>
<feature type="transmembrane region" description="Helical" evidence="6">
    <location>
        <begin position="436"/>
        <end position="457"/>
    </location>
</feature>
<feature type="transmembrane region" description="Helical" evidence="6">
    <location>
        <begin position="404"/>
        <end position="424"/>
    </location>
</feature>
<proteinExistence type="predicted"/>
<feature type="transmembrane region" description="Helical" evidence="6">
    <location>
        <begin position="279"/>
        <end position="297"/>
    </location>
</feature>
<evidence type="ECO:0000313" key="8">
    <source>
        <dbReference type="EMBL" id="KAL1898849.1"/>
    </source>
</evidence>
<dbReference type="Pfam" id="PF07690">
    <property type="entry name" value="MFS_1"/>
    <property type="match status" value="1"/>
</dbReference>
<reference evidence="8 9" key="1">
    <citation type="journal article" date="2024" name="IMA Fungus">
        <title>IMA Genome - F19 : A genome assembly and annotation guide to empower mycologists, including annotated draft genome sequences of Ceratocystis pirilliformis, Diaporthe australafricana, Fusarium ophioides, Paecilomyces lecythidis, and Sporothrix stenoceras.</title>
        <authorList>
            <person name="Aylward J."/>
            <person name="Wilson A.M."/>
            <person name="Visagie C.M."/>
            <person name="Spraker J."/>
            <person name="Barnes I."/>
            <person name="Buitendag C."/>
            <person name="Ceriani C."/>
            <person name="Del Mar Angel L."/>
            <person name="du Plessis D."/>
            <person name="Fuchs T."/>
            <person name="Gasser K."/>
            <person name="Kramer D."/>
            <person name="Li W."/>
            <person name="Munsamy K."/>
            <person name="Piso A."/>
            <person name="Price J.L."/>
            <person name="Sonnekus B."/>
            <person name="Thomas C."/>
            <person name="van der Nest A."/>
            <person name="van Dijk A."/>
            <person name="van Heerden A."/>
            <person name="van Vuuren N."/>
            <person name="Yilmaz N."/>
            <person name="Duong T.A."/>
            <person name="van der Merwe N.A."/>
            <person name="Wingfield M.J."/>
            <person name="Wingfield B.D."/>
        </authorList>
    </citation>
    <scope>NUCLEOTIDE SEQUENCE [LARGE SCALE GENOMIC DNA]</scope>
    <source>
        <strain evidence="8 9">CMW 5346</strain>
    </source>
</reference>
<dbReference type="SUPFAM" id="SSF103473">
    <property type="entry name" value="MFS general substrate transporter"/>
    <property type="match status" value="1"/>
</dbReference>
<evidence type="ECO:0000256" key="6">
    <source>
        <dbReference type="SAM" id="Phobius"/>
    </source>
</evidence>
<keyword evidence="3 6" id="KW-0812">Transmembrane</keyword>
<organism evidence="8 9">
    <name type="scientific">Sporothrix stenoceras</name>
    <dbReference type="NCBI Taxonomy" id="5173"/>
    <lineage>
        <taxon>Eukaryota</taxon>
        <taxon>Fungi</taxon>
        <taxon>Dikarya</taxon>
        <taxon>Ascomycota</taxon>
        <taxon>Pezizomycotina</taxon>
        <taxon>Sordariomycetes</taxon>
        <taxon>Sordariomycetidae</taxon>
        <taxon>Ophiostomatales</taxon>
        <taxon>Ophiostomataceae</taxon>
        <taxon>Sporothrix</taxon>
    </lineage>
</organism>
<gene>
    <name evidence="8" type="ORF">Sste5346_003259</name>
</gene>
<feature type="transmembrane region" description="Helical" evidence="6">
    <location>
        <begin position="90"/>
        <end position="111"/>
    </location>
</feature>
<evidence type="ECO:0000256" key="2">
    <source>
        <dbReference type="ARBA" id="ARBA00022448"/>
    </source>
</evidence>
<comment type="caution">
    <text evidence="8">The sequence shown here is derived from an EMBL/GenBank/DDBJ whole genome shotgun (WGS) entry which is preliminary data.</text>
</comment>
<evidence type="ECO:0000256" key="5">
    <source>
        <dbReference type="ARBA" id="ARBA00023136"/>
    </source>
</evidence>
<evidence type="ECO:0000256" key="3">
    <source>
        <dbReference type="ARBA" id="ARBA00022692"/>
    </source>
</evidence>
<name>A0ABR3ZH47_9PEZI</name>
<feature type="transmembrane region" description="Helical" evidence="6">
    <location>
        <begin position="317"/>
        <end position="334"/>
    </location>
</feature>
<accession>A0ABR3ZH47</accession>
<dbReference type="PANTHER" id="PTHR43791">
    <property type="entry name" value="PERMEASE-RELATED"/>
    <property type="match status" value="1"/>
</dbReference>
<feature type="transmembrane region" description="Helical" evidence="6">
    <location>
        <begin position="346"/>
        <end position="365"/>
    </location>
</feature>
<keyword evidence="5 6" id="KW-0472">Membrane</keyword>
<dbReference type="InterPro" id="IPR011701">
    <property type="entry name" value="MFS"/>
</dbReference>
<keyword evidence="9" id="KW-1185">Reference proteome</keyword>